<feature type="transmembrane region" description="Helical" evidence="6">
    <location>
        <begin position="345"/>
        <end position="367"/>
    </location>
</feature>
<evidence type="ECO:0000256" key="1">
    <source>
        <dbReference type="ARBA" id="ARBA00004651"/>
    </source>
</evidence>
<dbReference type="OrthoDB" id="5933722at2"/>
<evidence type="ECO:0000259" key="7">
    <source>
        <dbReference type="Pfam" id="PF02687"/>
    </source>
</evidence>
<feature type="domain" description="ABC3 transporter permease C-terminal" evidence="7">
    <location>
        <begin position="692"/>
        <end position="799"/>
    </location>
</feature>
<evidence type="ECO:0000313" key="10">
    <source>
        <dbReference type="Proteomes" id="UP000186917"/>
    </source>
</evidence>
<comment type="subcellular location">
    <subcellularLocation>
        <location evidence="1">Cell membrane</location>
        <topology evidence="1">Multi-pass membrane protein</topology>
    </subcellularLocation>
</comment>
<dbReference type="PANTHER" id="PTHR30572">
    <property type="entry name" value="MEMBRANE COMPONENT OF TRANSPORTER-RELATED"/>
    <property type="match status" value="1"/>
</dbReference>
<evidence type="ECO:0000256" key="4">
    <source>
        <dbReference type="ARBA" id="ARBA00022989"/>
    </source>
</evidence>
<evidence type="ECO:0000256" key="2">
    <source>
        <dbReference type="ARBA" id="ARBA00022475"/>
    </source>
</evidence>
<sequence length="811" mass="89859">MFKNYLKIAFRNISASKSFSFINIVGLATGLATCLLILLYVFDEKSYDQQHDGVDNLYRIATKSGKINEEWAAAAAPVGPGVKQHLPEVEAITRLLSFKDIDNMLLTYGHGDRRKQFFEPHACYADANFFQLFHYRFVYGNAAQALEKPGSVVLSQPVAQKFFGTDNPVGKVITINTLFGDRNYTVGGVVDNALLPSHIPATYFLSMENDDMWHFVKSNSNWTINNLFYTYVKLKPGTQVAAFEQKLQALFKKEAGEELRAAGLVKTLYLQPVKDIHLYSALPNELAPNGNISYLYILGSIAAFILLIACINFMNLTTARSQKRAKEVGVRKVMGAGKSGLIQQFLGESVLMCVLSLLVALVLAAALLPLFNQLTQKQLTLLARPQLLVYITGLTLLTGLAAGIYPAFYLAAFKPIAVLKGRLMNQLSAVMIRKGLVVFQFTVSICLVLAAIVIARQLNYMQNQQLGFQKEQQVILPVQSGNEHVQQNYQAFKNELLKQPAVKAVTAGSTYPGIPNLNDLLFYAEGKSSKEHVDIQLCSVEDNYIPTLGIELLKGRSFSKAFTADSNSIVLNEAAIAKLGYTVDNAVGKTIQYDFKEQHGLLRIVGVVKNYHYESLHNEIKPFGLTANTFGNRYAYVIASLKTTGYHSALDNIGKTWSRIFPGTPFSYSFLDQDFLRNYERETRTSHIVTYFTCIAIIIACLGLFGLATFSAEQRLKEIGVRKVLGASAMSITTLLSKDFIKLVLIAIVIAAPIAWFVMGQWLQNFVYRIQLSWWMFVAAGALAVVIALLTVSFQAIKAAVAAPVKSLRAE</sequence>
<dbReference type="Proteomes" id="UP000186917">
    <property type="component" value="Unassembled WGS sequence"/>
</dbReference>
<protein>
    <submittedName>
        <fullName evidence="9">Putative ABC transport system permease protein</fullName>
    </submittedName>
</protein>
<evidence type="ECO:0000256" key="6">
    <source>
        <dbReference type="SAM" id="Phobius"/>
    </source>
</evidence>
<feature type="transmembrane region" description="Helical" evidence="6">
    <location>
        <begin position="774"/>
        <end position="797"/>
    </location>
</feature>
<keyword evidence="10" id="KW-1185">Reference proteome</keyword>
<feature type="transmembrane region" description="Helical" evidence="6">
    <location>
        <begin position="294"/>
        <end position="316"/>
    </location>
</feature>
<dbReference type="InterPro" id="IPR003838">
    <property type="entry name" value="ABC3_permease_C"/>
</dbReference>
<dbReference type="EMBL" id="FTOR01000010">
    <property type="protein sequence ID" value="SIT31075.1"/>
    <property type="molecule type" value="Genomic_DNA"/>
</dbReference>
<keyword evidence="5 6" id="KW-0472">Membrane</keyword>
<gene>
    <name evidence="9" type="ORF">SAMN05421788_11070</name>
</gene>
<evidence type="ECO:0000313" key="9">
    <source>
        <dbReference type="EMBL" id="SIT31075.1"/>
    </source>
</evidence>
<keyword evidence="4 6" id="KW-1133">Transmembrane helix</keyword>
<organism evidence="9 10">
    <name type="scientific">Filimonas lacunae</name>
    <dbReference type="NCBI Taxonomy" id="477680"/>
    <lineage>
        <taxon>Bacteria</taxon>
        <taxon>Pseudomonadati</taxon>
        <taxon>Bacteroidota</taxon>
        <taxon>Chitinophagia</taxon>
        <taxon>Chitinophagales</taxon>
        <taxon>Chitinophagaceae</taxon>
        <taxon>Filimonas</taxon>
    </lineage>
</organism>
<feature type="domain" description="MacB-like periplasmic core" evidence="8">
    <location>
        <begin position="20"/>
        <end position="250"/>
    </location>
</feature>
<dbReference type="STRING" id="477680.SAMN05421788_11070"/>
<evidence type="ECO:0000256" key="3">
    <source>
        <dbReference type="ARBA" id="ARBA00022692"/>
    </source>
</evidence>
<feature type="transmembrane region" description="Helical" evidence="6">
    <location>
        <begin position="688"/>
        <end position="710"/>
    </location>
</feature>
<dbReference type="GO" id="GO:0022857">
    <property type="term" value="F:transmembrane transporter activity"/>
    <property type="evidence" value="ECO:0007669"/>
    <property type="project" value="TreeGrafter"/>
</dbReference>
<feature type="domain" description="ABC3 transporter permease C-terminal" evidence="7">
    <location>
        <begin position="300"/>
        <end position="412"/>
    </location>
</feature>
<name>A0A173M9Z2_9BACT</name>
<dbReference type="KEGG" id="fln:FLA_0330"/>
<keyword evidence="2" id="KW-1003">Cell membrane</keyword>
<dbReference type="GO" id="GO:0005886">
    <property type="term" value="C:plasma membrane"/>
    <property type="evidence" value="ECO:0007669"/>
    <property type="project" value="UniProtKB-SubCell"/>
</dbReference>
<feature type="transmembrane region" description="Helical" evidence="6">
    <location>
        <begin position="740"/>
        <end position="762"/>
    </location>
</feature>
<evidence type="ECO:0000256" key="5">
    <source>
        <dbReference type="ARBA" id="ARBA00023136"/>
    </source>
</evidence>
<dbReference type="Pfam" id="PF12704">
    <property type="entry name" value="MacB_PCD"/>
    <property type="match status" value="2"/>
</dbReference>
<keyword evidence="3 6" id="KW-0812">Transmembrane</keyword>
<dbReference type="Pfam" id="PF02687">
    <property type="entry name" value="FtsX"/>
    <property type="match status" value="2"/>
</dbReference>
<feature type="transmembrane region" description="Helical" evidence="6">
    <location>
        <begin position="434"/>
        <end position="455"/>
    </location>
</feature>
<feature type="transmembrane region" description="Helical" evidence="6">
    <location>
        <begin position="387"/>
        <end position="413"/>
    </location>
</feature>
<evidence type="ECO:0000259" key="8">
    <source>
        <dbReference type="Pfam" id="PF12704"/>
    </source>
</evidence>
<dbReference type="InterPro" id="IPR025857">
    <property type="entry name" value="MacB_PCD"/>
</dbReference>
<dbReference type="RefSeq" id="WP_076381656.1">
    <property type="nucleotide sequence ID" value="NZ_AP017422.1"/>
</dbReference>
<accession>A0A173M9Z2</accession>
<dbReference type="InterPro" id="IPR050250">
    <property type="entry name" value="Macrolide_Exporter_MacB"/>
</dbReference>
<feature type="transmembrane region" description="Helical" evidence="6">
    <location>
        <begin position="21"/>
        <end position="42"/>
    </location>
</feature>
<feature type="domain" description="MacB-like periplasmic core" evidence="8">
    <location>
        <begin position="443"/>
        <end position="618"/>
    </location>
</feature>
<reference evidence="10" key="1">
    <citation type="submission" date="2017-01" db="EMBL/GenBank/DDBJ databases">
        <authorList>
            <person name="Varghese N."/>
            <person name="Submissions S."/>
        </authorList>
    </citation>
    <scope>NUCLEOTIDE SEQUENCE [LARGE SCALE GENOMIC DNA]</scope>
    <source>
        <strain evidence="10">DSM 21054</strain>
    </source>
</reference>
<proteinExistence type="predicted"/>
<dbReference type="AlphaFoldDB" id="A0A173M9Z2"/>
<dbReference type="PANTHER" id="PTHR30572:SF18">
    <property type="entry name" value="ABC-TYPE MACROLIDE FAMILY EXPORT SYSTEM PERMEASE COMPONENT 2"/>
    <property type="match status" value="1"/>
</dbReference>